<dbReference type="SUPFAM" id="SSF46955">
    <property type="entry name" value="Putative DNA-binding domain"/>
    <property type="match status" value="1"/>
</dbReference>
<dbReference type="EMBL" id="FZNT01000003">
    <property type="protein sequence ID" value="SNR46050.1"/>
    <property type="molecule type" value="Genomic_DNA"/>
</dbReference>
<evidence type="ECO:0000313" key="2">
    <source>
        <dbReference type="Proteomes" id="UP000198384"/>
    </source>
</evidence>
<name>A0A238WHM9_9FLAO</name>
<dbReference type="PANTHER" id="PTHR34585">
    <property type="match status" value="1"/>
</dbReference>
<gene>
    <name evidence="1" type="ORF">SAMN06265371_103231</name>
</gene>
<protein>
    <recommendedName>
        <fullName evidence="3">Helix-turn-helix domain-containing protein</fullName>
    </recommendedName>
</protein>
<accession>A0A238WHM9</accession>
<dbReference type="InterPro" id="IPR009061">
    <property type="entry name" value="DNA-bd_dom_put_sf"/>
</dbReference>
<dbReference type="PANTHER" id="PTHR34585:SF22">
    <property type="entry name" value="HELIX-TURN-HELIX DOMAIN-CONTAINING PROTEIN"/>
    <property type="match status" value="1"/>
</dbReference>
<dbReference type="AlphaFoldDB" id="A0A238WHM9"/>
<dbReference type="RefSeq" id="WP_089380897.1">
    <property type="nucleotide sequence ID" value="NZ_FZNT01000003.1"/>
</dbReference>
<dbReference type="OrthoDB" id="1524679at2"/>
<evidence type="ECO:0000313" key="1">
    <source>
        <dbReference type="EMBL" id="SNR46050.1"/>
    </source>
</evidence>
<sequence>MNAIILEKGEYNKLVQLVYEIKQDLNEKSQSLEGAFVDNKQFLKLMSISARTAQTWRSEGVIAYSQIGNKIYYQMSDVTKLLDKNHNESFKNNNY</sequence>
<proteinExistence type="predicted"/>
<keyword evidence="2" id="KW-1185">Reference proteome</keyword>
<dbReference type="Proteomes" id="UP000198384">
    <property type="component" value="Unassembled WGS sequence"/>
</dbReference>
<evidence type="ECO:0008006" key="3">
    <source>
        <dbReference type="Google" id="ProtNLM"/>
    </source>
</evidence>
<organism evidence="1 2">
    <name type="scientific">Lutibacter agarilyticus</name>
    <dbReference type="NCBI Taxonomy" id="1109740"/>
    <lineage>
        <taxon>Bacteria</taxon>
        <taxon>Pseudomonadati</taxon>
        <taxon>Bacteroidota</taxon>
        <taxon>Flavobacteriia</taxon>
        <taxon>Flavobacteriales</taxon>
        <taxon>Flavobacteriaceae</taxon>
        <taxon>Lutibacter</taxon>
    </lineage>
</organism>
<reference evidence="1 2" key="1">
    <citation type="submission" date="2017-06" db="EMBL/GenBank/DDBJ databases">
        <authorList>
            <person name="Kim H.J."/>
            <person name="Triplett B.A."/>
        </authorList>
    </citation>
    <scope>NUCLEOTIDE SEQUENCE [LARGE SCALE GENOMIC DNA]</scope>
    <source>
        <strain evidence="1 2">DSM 29150</strain>
    </source>
</reference>